<keyword evidence="2" id="KW-1185">Reference proteome</keyword>
<evidence type="ECO:0000313" key="1">
    <source>
        <dbReference type="EMBL" id="MBU5628114.1"/>
    </source>
</evidence>
<dbReference type="PANTHER" id="PTHR42905">
    <property type="entry name" value="PHOSPHOENOLPYRUVATE CARBOXYLASE"/>
    <property type="match status" value="1"/>
</dbReference>
<dbReference type="InterPro" id="IPR018523">
    <property type="entry name" value="Isocitrate_lyase_ph_CS"/>
</dbReference>
<dbReference type="Proteomes" id="UP000787672">
    <property type="component" value="Unassembled WGS sequence"/>
</dbReference>
<name>A0ABS6FCU4_9FIRM</name>
<accession>A0ABS6FCU4</accession>
<dbReference type="RefSeq" id="WP_216633401.1">
    <property type="nucleotide sequence ID" value="NZ_JAHLQN010000001.1"/>
</dbReference>
<dbReference type="EMBL" id="JAHLQN010000001">
    <property type="protein sequence ID" value="MBU5628114.1"/>
    <property type="molecule type" value="Genomic_DNA"/>
</dbReference>
<dbReference type="PROSITE" id="PS00161">
    <property type="entry name" value="ISOCITRATE_LYASE"/>
    <property type="match status" value="1"/>
</dbReference>
<reference evidence="1 2" key="1">
    <citation type="submission" date="2021-06" db="EMBL/GenBank/DDBJ databases">
        <authorList>
            <person name="Sun Q."/>
            <person name="Li D."/>
        </authorList>
    </citation>
    <scope>NUCLEOTIDE SEQUENCE [LARGE SCALE GENOMIC DNA]</scope>
    <source>
        <strain evidence="1 2">MSJ-2</strain>
    </source>
</reference>
<comment type="caution">
    <text evidence="1">The sequence shown here is derived from an EMBL/GenBank/DDBJ whole genome shotgun (WGS) entry which is preliminary data.</text>
</comment>
<organism evidence="1 2">
    <name type="scientific">Dysosmobacter acutus</name>
    <dbReference type="NCBI Taxonomy" id="2841504"/>
    <lineage>
        <taxon>Bacteria</taxon>
        <taxon>Bacillati</taxon>
        <taxon>Bacillota</taxon>
        <taxon>Clostridia</taxon>
        <taxon>Eubacteriales</taxon>
        <taxon>Oscillospiraceae</taxon>
        <taxon>Dysosmobacter</taxon>
    </lineage>
</organism>
<dbReference type="Pfam" id="PF13714">
    <property type="entry name" value="PEP_mutase"/>
    <property type="match status" value="1"/>
</dbReference>
<sequence length="298" mass="32492">MNRTTRLKELIRAREILVMPGVYDALSAKIAERCGVKAVQVTGYGLAGSNLGLPDVGIMTKTQMVELTRNICRAVSIPVMADGDTGFGNAINLYYAVRDFEAAGAAGINLEDQFFPKRCGHMGGKQIIPFEEAVKKIEAAAAARTDPDFVINARTDAIAVVGVEEAIRRGNAFAKAGADLVFVEAPTNPDDVKRVIESIEAPVSINMIYARGAKTPAISIRQLEEWGAARVSVPVMPLFAAARALERAYTAVVRDDVESMDGEIFAFREFTDLVGLPEIQELERRFLDTAELDARYHR</sequence>
<dbReference type="GO" id="GO:0016829">
    <property type="term" value="F:lyase activity"/>
    <property type="evidence" value="ECO:0007669"/>
    <property type="project" value="UniProtKB-KW"/>
</dbReference>
<dbReference type="InterPro" id="IPR039556">
    <property type="entry name" value="ICL/PEPM"/>
</dbReference>
<gene>
    <name evidence="1" type="ORF">KQI82_14470</name>
</gene>
<keyword evidence="1" id="KW-0456">Lyase</keyword>
<dbReference type="CDD" id="cd00377">
    <property type="entry name" value="ICL_PEPM"/>
    <property type="match status" value="1"/>
</dbReference>
<dbReference type="PANTHER" id="PTHR42905:SF5">
    <property type="entry name" value="CARBOXYVINYL-CARBOXYPHOSPHONATE PHOSPHORYLMUTASE, CHLOROPLASTIC"/>
    <property type="match status" value="1"/>
</dbReference>
<protein>
    <submittedName>
        <fullName evidence="1">Isocitrate lyase/PEP mutase family protein</fullName>
    </submittedName>
</protein>
<proteinExistence type="predicted"/>
<evidence type="ECO:0000313" key="2">
    <source>
        <dbReference type="Proteomes" id="UP000787672"/>
    </source>
</evidence>